<dbReference type="InterPro" id="IPR005123">
    <property type="entry name" value="Oxoglu/Fe-dep_dioxygenase_dom"/>
</dbReference>
<evidence type="ECO:0000256" key="7">
    <source>
        <dbReference type="ARBA" id="ARBA00052204"/>
    </source>
</evidence>
<keyword evidence="4 10" id="KW-0560">Oxidoreductase</keyword>
<feature type="domain" description="Fe2OG dioxygenase" evidence="11">
    <location>
        <begin position="169"/>
        <end position="279"/>
    </location>
</feature>
<evidence type="ECO:0000256" key="3">
    <source>
        <dbReference type="ARBA" id="ARBA00022964"/>
    </source>
</evidence>
<dbReference type="Proteomes" id="UP000026915">
    <property type="component" value="Chromosome 1"/>
</dbReference>
<evidence type="ECO:0000256" key="10">
    <source>
        <dbReference type="RuleBase" id="RU003682"/>
    </source>
</evidence>
<comment type="pathway">
    <text evidence="6">Plant hormone biosynthesis; gibberellin biosynthesis.</text>
</comment>
<dbReference type="SUPFAM" id="SSF51197">
    <property type="entry name" value="Clavaminate synthase-like"/>
    <property type="match status" value="1"/>
</dbReference>
<dbReference type="Pfam" id="PF14226">
    <property type="entry name" value="DIOX_N"/>
    <property type="match status" value="1"/>
</dbReference>
<dbReference type="InterPro" id="IPR044861">
    <property type="entry name" value="IPNS-like_FE2OG_OXY"/>
</dbReference>
<dbReference type="InParanoid" id="A0A061DTE0"/>
<dbReference type="STRING" id="3641.A0A061DTE0"/>
<protein>
    <recommendedName>
        <fullName evidence="9">gibberellin 2beta-dioxygenase</fullName>
        <ecNumber evidence="9">1.14.11.13</ecNumber>
    </recommendedName>
</protein>
<keyword evidence="5 10" id="KW-0408">Iron</keyword>
<organism evidence="12 13">
    <name type="scientific">Theobroma cacao</name>
    <name type="common">Cacao</name>
    <name type="synonym">Cocoa</name>
    <dbReference type="NCBI Taxonomy" id="3641"/>
    <lineage>
        <taxon>Eukaryota</taxon>
        <taxon>Viridiplantae</taxon>
        <taxon>Streptophyta</taxon>
        <taxon>Embryophyta</taxon>
        <taxon>Tracheophyta</taxon>
        <taxon>Spermatophyta</taxon>
        <taxon>Magnoliopsida</taxon>
        <taxon>eudicotyledons</taxon>
        <taxon>Gunneridae</taxon>
        <taxon>Pentapetalae</taxon>
        <taxon>rosids</taxon>
        <taxon>malvids</taxon>
        <taxon>Malvales</taxon>
        <taxon>Malvaceae</taxon>
        <taxon>Byttnerioideae</taxon>
        <taxon>Theobroma</taxon>
    </lineage>
</organism>
<dbReference type="Pfam" id="PF03171">
    <property type="entry name" value="2OG-FeII_Oxy"/>
    <property type="match status" value="1"/>
</dbReference>
<comment type="pathway">
    <text evidence="1">Hormone biosynthesis.</text>
</comment>
<comment type="catalytic activity">
    <reaction evidence="7">
        <text>gibberellin A1 + 2-oxoglutarate + O2 = gibberellin A8 + succinate + CO2</text>
        <dbReference type="Rhea" id="RHEA:15005"/>
        <dbReference type="ChEBI" id="CHEBI:15379"/>
        <dbReference type="ChEBI" id="CHEBI:16526"/>
        <dbReference type="ChEBI" id="CHEBI:16810"/>
        <dbReference type="ChEBI" id="CHEBI:30031"/>
        <dbReference type="ChEBI" id="CHEBI:58524"/>
        <dbReference type="ChEBI" id="CHEBI:58594"/>
        <dbReference type="EC" id="1.14.11.13"/>
    </reaction>
</comment>
<dbReference type="EC" id="1.14.11.13" evidence="9"/>
<dbReference type="PROSITE" id="PS51471">
    <property type="entry name" value="FE2OG_OXY"/>
    <property type="match status" value="1"/>
</dbReference>
<dbReference type="PANTHER" id="PTHR47990">
    <property type="entry name" value="2-OXOGLUTARATE (2OG) AND FE(II)-DEPENDENT OXYGENASE SUPERFAMILY PROTEIN-RELATED"/>
    <property type="match status" value="1"/>
</dbReference>
<evidence type="ECO:0000256" key="8">
    <source>
        <dbReference type="ARBA" id="ARBA00061282"/>
    </source>
</evidence>
<dbReference type="GO" id="GO:0009639">
    <property type="term" value="P:response to red or far red light"/>
    <property type="evidence" value="ECO:0007669"/>
    <property type="project" value="EnsemblPlants"/>
</dbReference>
<evidence type="ECO:0000256" key="5">
    <source>
        <dbReference type="ARBA" id="ARBA00023004"/>
    </source>
</evidence>
<dbReference type="InterPro" id="IPR027443">
    <property type="entry name" value="IPNS-like_sf"/>
</dbReference>
<evidence type="ECO:0000256" key="4">
    <source>
        <dbReference type="ARBA" id="ARBA00023002"/>
    </source>
</evidence>
<evidence type="ECO:0000256" key="6">
    <source>
        <dbReference type="ARBA" id="ARBA00037909"/>
    </source>
</evidence>
<dbReference type="FunFam" id="2.60.120.330:FF:000025">
    <property type="entry name" value="Gibberellin 2-beta-dioxygenase 2"/>
    <property type="match status" value="1"/>
</dbReference>
<comment type="similarity">
    <text evidence="8">Belongs to the iron/ascorbate-dependent oxidoreductase family. GA2OX subfamily.</text>
</comment>
<accession>A0A061DTE0</accession>
<dbReference type="GO" id="GO:0009416">
    <property type="term" value="P:response to light stimulus"/>
    <property type="evidence" value="ECO:0000318"/>
    <property type="project" value="GO_Central"/>
</dbReference>
<keyword evidence="2 10" id="KW-0479">Metal-binding</keyword>
<evidence type="ECO:0000259" key="11">
    <source>
        <dbReference type="PROSITE" id="PS51471"/>
    </source>
</evidence>
<evidence type="ECO:0000256" key="1">
    <source>
        <dbReference type="ARBA" id="ARBA00004972"/>
    </source>
</evidence>
<dbReference type="InterPro" id="IPR050231">
    <property type="entry name" value="Iron_ascorbate_oxido_reductase"/>
</dbReference>
<dbReference type="Gene3D" id="2.60.120.330">
    <property type="entry name" value="B-lactam Antibiotic, Isopenicillin N Synthase, Chain"/>
    <property type="match status" value="1"/>
</dbReference>
<dbReference type="EMBL" id="CM001879">
    <property type="protein sequence ID" value="EOX95361.1"/>
    <property type="molecule type" value="Genomic_DNA"/>
</dbReference>
<keyword evidence="13" id="KW-1185">Reference proteome</keyword>
<dbReference type="OMA" id="NWWITPL"/>
<evidence type="ECO:0000256" key="2">
    <source>
        <dbReference type="ARBA" id="ARBA00022723"/>
    </source>
</evidence>
<dbReference type="GO" id="GO:0045543">
    <property type="term" value="F:gibberellin 2-beta-dioxygenase activity"/>
    <property type="evidence" value="ECO:0000318"/>
    <property type="project" value="GO_Central"/>
</dbReference>
<evidence type="ECO:0000313" key="13">
    <source>
        <dbReference type="Proteomes" id="UP000026915"/>
    </source>
</evidence>
<evidence type="ECO:0000256" key="9">
    <source>
        <dbReference type="ARBA" id="ARBA00066708"/>
    </source>
</evidence>
<keyword evidence="3" id="KW-0223">Dioxygenase</keyword>
<proteinExistence type="inferred from homology"/>
<dbReference type="PRINTS" id="PR00682">
    <property type="entry name" value="IPNSYNTHASE"/>
</dbReference>
<dbReference type="FunCoup" id="A0A061DTE0">
    <property type="interactions" value="40"/>
</dbReference>
<dbReference type="HOGENOM" id="CLU_010119_16_3_1"/>
<dbReference type="eggNOG" id="KOG0143">
    <property type="taxonomic scope" value="Eukaryota"/>
</dbReference>
<sequence>MVTLSSPTSMRSKKTRAVGIPEVDLSLDRSKASELIVQACEEYGFFKVINHGVPGEIITRLEDEGLNFFDKPADDKHRAGPASPFGYGLKNIGLTGDKGELEYLLLHTHPFSIAERSKTISNEPENFSCAANDYIEAVRELACEVLDLVAEGLWVPDKYVFSRLIRDVQSDSVLRFNHYPPFKNWDPSSKACKDDQIGFGEHSDPQILTILRSNDVAGLEISLHDGFWVPVPPDPTQFYVIIGDALRVLTNGRLVSVRHRALANSSRDSRMSIMYFGAPPLNAIISPLPEFVSPQNPSLYKPFTWSEYKKAAYSLRLGDCRLDLFKLHPSNDRMTLLS</sequence>
<dbReference type="GO" id="GO:0046872">
    <property type="term" value="F:metal ion binding"/>
    <property type="evidence" value="ECO:0007669"/>
    <property type="project" value="UniProtKB-KW"/>
</dbReference>
<gene>
    <name evidence="12" type="ORF">TCM_004873</name>
</gene>
<evidence type="ECO:0000313" key="12">
    <source>
        <dbReference type="EMBL" id="EOX95361.1"/>
    </source>
</evidence>
<reference evidence="12 13" key="1">
    <citation type="journal article" date="2013" name="Genome Biol.">
        <title>The genome sequence of the most widely cultivated cacao type and its use to identify candidate genes regulating pod color.</title>
        <authorList>
            <person name="Motamayor J.C."/>
            <person name="Mockaitis K."/>
            <person name="Schmutz J."/>
            <person name="Haiminen N."/>
            <person name="Iii D.L."/>
            <person name="Cornejo O."/>
            <person name="Findley S.D."/>
            <person name="Zheng P."/>
            <person name="Utro F."/>
            <person name="Royaert S."/>
            <person name="Saski C."/>
            <person name="Jenkins J."/>
            <person name="Podicheti R."/>
            <person name="Zhao M."/>
            <person name="Scheffler B.E."/>
            <person name="Stack J.C."/>
            <person name="Feltus F.A."/>
            <person name="Mustiga G.M."/>
            <person name="Amores F."/>
            <person name="Phillips W."/>
            <person name="Marelli J.P."/>
            <person name="May G.D."/>
            <person name="Shapiro H."/>
            <person name="Ma J."/>
            <person name="Bustamante C.D."/>
            <person name="Schnell R.J."/>
            <person name="Main D."/>
            <person name="Gilbert D."/>
            <person name="Parida L."/>
            <person name="Kuhn D.N."/>
        </authorList>
    </citation>
    <scope>NUCLEOTIDE SEQUENCE [LARGE SCALE GENOMIC DNA]</scope>
    <source>
        <strain evidence="13">cv. Matina 1-6</strain>
    </source>
</reference>
<dbReference type="AlphaFoldDB" id="A0A061DTE0"/>
<dbReference type="InterPro" id="IPR026992">
    <property type="entry name" value="DIOX_N"/>
</dbReference>
<dbReference type="Gramene" id="EOX95361">
    <property type="protein sequence ID" value="EOX95361"/>
    <property type="gene ID" value="TCM_004873"/>
</dbReference>
<name>A0A061DTE0_THECC</name>
<dbReference type="GO" id="GO:0045487">
    <property type="term" value="P:gibberellin catabolic process"/>
    <property type="evidence" value="ECO:0000318"/>
    <property type="project" value="GO_Central"/>
</dbReference>